<dbReference type="InterPro" id="IPR018389">
    <property type="entry name" value="DctP_fam"/>
</dbReference>
<dbReference type="InterPro" id="IPR004682">
    <property type="entry name" value="TRAP_DctP"/>
</dbReference>
<feature type="chain" id="PRO_5011503492" evidence="4">
    <location>
        <begin position="25"/>
        <end position="326"/>
    </location>
</feature>
<comment type="subcellular location">
    <subcellularLocation>
        <location evidence="1">Periplasm</location>
    </subcellularLocation>
</comment>
<dbReference type="Gene3D" id="3.40.190.170">
    <property type="entry name" value="Bacterial extracellular solute-binding protein, family 7"/>
    <property type="match status" value="1"/>
</dbReference>
<feature type="signal peptide" evidence="4">
    <location>
        <begin position="1"/>
        <end position="24"/>
    </location>
</feature>
<dbReference type="Pfam" id="PF03480">
    <property type="entry name" value="DctP"/>
    <property type="match status" value="1"/>
</dbReference>
<keyword evidence="6" id="KW-1185">Reference proteome</keyword>
<dbReference type="InterPro" id="IPR038404">
    <property type="entry name" value="TRAP_DctP_sf"/>
</dbReference>
<name>A0A1I0DMF4_9RHOB</name>
<reference evidence="5 6" key="1">
    <citation type="submission" date="2016-10" db="EMBL/GenBank/DDBJ databases">
        <authorList>
            <person name="de Groot N.N."/>
        </authorList>
    </citation>
    <scope>NUCLEOTIDE SEQUENCE [LARGE SCALE GENOMIC DNA]</scope>
    <source>
        <strain evidence="5 6">DSM 17862</strain>
    </source>
</reference>
<dbReference type="NCBIfam" id="NF037995">
    <property type="entry name" value="TRAP_S1"/>
    <property type="match status" value="1"/>
</dbReference>
<accession>A0A1I0DMF4</accession>
<dbReference type="OrthoDB" id="8673861at2"/>
<evidence type="ECO:0000256" key="3">
    <source>
        <dbReference type="ARBA" id="ARBA00022764"/>
    </source>
</evidence>
<dbReference type="NCBIfam" id="TIGR00787">
    <property type="entry name" value="dctP"/>
    <property type="match status" value="1"/>
</dbReference>
<dbReference type="GO" id="GO:0030246">
    <property type="term" value="F:carbohydrate binding"/>
    <property type="evidence" value="ECO:0007669"/>
    <property type="project" value="TreeGrafter"/>
</dbReference>
<organism evidence="5 6">
    <name type="scientific">Paracoccus homiensis</name>
    <dbReference type="NCBI Taxonomy" id="364199"/>
    <lineage>
        <taxon>Bacteria</taxon>
        <taxon>Pseudomonadati</taxon>
        <taxon>Pseudomonadota</taxon>
        <taxon>Alphaproteobacteria</taxon>
        <taxon>Rhodobacterales</taxon>
        <taxon>Paracoccaceae</taxon>
        <taxon>Paracoccus</taxon>
    </lineage>
</organism>
<protein>
    <submittedName>
        <fullName evidence="5">Tripartite ATP-independent transporter solute receptor, DctP family</fullName>
    </submittedName>
</protein>
<dbReference type="GO" id="GO:0030288">
    <property type="term" value="C:outer membrane-bounded periplasmic space"/>
    <property type="evidence" value="ECO:0007669"/>
    <property type="project" value="InterPro"/>
</dbReference>
<dbReference type="PANTHER" id="PTHR33376:SF2">
    <property type="entry name" value="DICARBOXYLATE-BINDING PERIPLASMIC PROTEIN"/>
    <property type="match status" value="1"/>
</dbReference>
<keyword evidence="2 4" id="KW-0732">Signal</keyword>
<dbReference type="EMBL" id="FOHO01000004">
    <property type="protein sequence ID" value="SET33529.1"/>
    <property type="molecule type" value="Genomic_DNA"/>
</dbReference>
<evidence type="ECO:0000313" key="6">
    <source>
        <dbReference type="Proteomes" id="UP000199180"/>
    </source>
</evidence>
<evidence type="ECO:0000256" key="2">
    <source>
        <dbReference type="ARBA" id="ARBA00022729"/>
    </source>
</evidence>
<evidence type="ECO:0000313" key="5">
    <source>
        <dbReference type="EMBL" id="SET33529.1"/>
    </source>
</evidence>
<gene>
    <name evidence="5" type="ORF">SAMN04489858_104209</name>
</gene>
<dbReference type="RefSeq" id="WP_090733840.1">
    <property type="nucleotide sequence ID" value="NZ_FOHO01000004.1"/>
</dbReference>
<dbReference type="PIRSF" id="PIRSF006470">
    <property type="entry name" value="DctB"/>
    <property type="match status" value="1"/>
</dbReference>
<dbReference type="CDD" id="cd13671">
    <property type="entry name" value="PBP2_TRAP_SBP_like_3"/>
    <property type="match status" value="1"/>
</dbReference>
<sequence>MKIATKLAAGTALALLTMTAAAQAKTLRLNHNNPEDHPVHISMQKMADEVEEATGGDLKIRIYANGQLGTQRESTEQVQNCSLDMARSNAAELEAFVPSYAVFNLPYMFASEDHFNQVIAGDIGKEILDSGIENGIRGLAYYTEGARSFYTNKAINSPADLEGMKIRVQPSPSAVRMVELLGGNPTPIGWGELYSALQQGVVDGAENNPTALTTARHGEVAKHFSLDEHTLIPSVVFISNCAWDGLSTEEQEALATAAHNSMLSHTEAWKLASDAAIEEAQAEMGVEIHEVDKAPFIEAVQPMYQEAEEANPELAGLIEQIRASAQ</sequence>
<evidence type="ECO:0000256" key="1">
    <source>
        <dbReference type="ARBA" id="ARBA00004418"/>
    </source>
</evidence>
<dbReference type="Proteomes" id="UP000199180">
    <property type="component" value="Unassembled WGS sequence"/>
</dbReference>
<dbReference type="SUPFAM" id="SSF53850">
    <property type="entry name" value="Periplasmic binding protein-like II"/>
    <property type="match status" value="1"/>
</dbReference>
<dbReference type="PANTHER" id="PTHR33376">
    <property type="match status" value="1"/>
</dbReference>
<dbReference type="GO" id="GO:0055085">
    <property type="term" value="P:transmembrane transport"/>
    <property type="evidence" value="ECO:0007669"/>
    <property type="project" value="InterPro"/>
</dbReference>
<proteinExistence type="predicted"/>
<dbReference type="AlphaFoldDB" id="A0A1I0DMF4"/>
<dbReference type="STRING" id="364199.SAMN04489858_104209"/>
<keyword evidence="3" id="KW-0574">Periplasm</keyword>
<evidence type="ECO:0000256" key="4">
    <source>
        <dbReference type="SAM" id="SignalP"/>
    </source>
</evidence>
<keyword evidence="5" id="KW-0675">Receptor</keyword>